<name>A0AAV5M4P4_9ROSI</name>
<dbReference type="EMBL" id="BPVZ01000181">
    <property type="protein sequence ID" value="GKV44447.1"/>
    <property type="molecule type" value="Genomic_DNA"/>
</dbReference>
<keyword evidence="3" id="KW-1185">Reference proteome</keyword>
<dbReference type="AlphaFoldDB" id="A0AAV5M4P4"/>
<evidence type="ECO:0000313" key="3">
    <source>
        <dbReference type="Proteomes" id="UP001054252"/>
    </source>
</evidence>
<gene>
    <name evidence="2" type="ORF">SLEP1_g51631</name>
</gene>
<evidence type="ECO:0000256" key="1">
    <source>
        <dbReference type="SAM" id="MobiDB-lite"/>
    </source>
</evidence>
<comment type="caution">
    <text evidence="2">The sequence shown here is derived from an EMBL/GenBank/DDBJ whole genome shotgun (WGS) entry which is preliminary data.</text>
</comment>
<evidence type="ECO:0000313" key="2">
    <source>
        <dbReference type="EMBL" id="GKV44447.1"/>
    </source>
</evidence>
<organism evidence="2 3">
    <name type="scientific">Rubroshorea leprosula</name>
    <dbReference type="NCBI Taxonomy" id="152421"/>
    <lineage>
        <taxon>Eukaryota</taxon>
        <taxon>Viridiplantae</taxon>
        <taxon>Streptophyta</taxon>
        <taxon>Embryophyta</taxon>
        <taxon>Tracheophyta</taxon>
        <taxon>Spermatophyta</taxon>
        <taxon>Magnoliopsida</taxon>
        <taxon>eudicotyledons</taxon>
        <taxon>Gunneridae</taxon>
        <taxon>Pentapetalae</taxon>
        <taxon>rosids</taxon>
        <taxon>malvids</taxon>
        <taxon>Malvales</taxon>
        <taxon>Dipterocarpaceae</taxon>
        <taxon>Rubroshorea</taxon>
    </lineage>
</organism>
<feature type="region of interest" description="Disordered" evidence="1">
    <location>
        <begin position="58"/>
        <end position="77"/>
    </location>
</feature>
<protein>
    <submittedName>
        <fullName evidence="2">Uncharacterized protein</fullName>
    </submittedName>
</protein>
<accession>A0AAV5M4P4</accession>
<reference evidence="2 3" key="1">
    <citation type="journal article" date="2021" name="Commun. Biol.">
        <title>The genome of Shorea leprosula (Dipterocarpaceae) highlights the ecological relevance of drought in aseasonal tropical rainforests.</title>
        <authorList>
            <person name="Ng K.K.S."/>
            <person name="Kobayashi M.J."/>
            <person name="Fawcett J.A."/>
            <person name="Hatakeyama M."/>
            <person name="Paape T."/>
            <person name="Ng C.H."/>
            <person name="Ang C.C."/>
            <person name="Tnah L.H."/>
            <person name="Lee C.T."/>
            <person name="Nishiyama T."/>
            <person name="Sese J."/>
            <person name="O'Brien M.J."/>
            <person name="Copetti D."/>
            <person name="Mohd Noor M.I."/>
            <person name="Ong R.C."/>
            <person name="Putra M."/>
            <person name="Sireger I.Z."/>
            <person name="Indrioko S."/>
            <person name="Kosugi Y."/>
            <person name="Izuno A."/>
            <person name="Isagi Y."/>
            <person name="Lee S.L."/>
            <person name="Shimizu K.K."/>
        </authorList>
    </citation>
    <scope>NUCLEOTIDE SEQUENCE [LARGE SCALE GENOMIC DNA]</scope>
    <source>
        <strain evidence="2">214</strain>
    </source>
</reference>
<sequence>MCKESALVKWKCREPALEATAGFTGKDLKSALSFAAAVEKNRMRRNPAKPAAEMVSQLYRAGSPDNPATRALRPAEH</sequence>
<proteinExistence type="predicted"/>
<dbReference type="Proteomes" id="UP001054252">
    <property type="component" value="Unassembled WGS sequence"/>
</dbReference>